<gene>
    <name evidence="2" type="ORF">GETHOR_11540</name>
</gene>
<name>A0ABM8DQ21_9BACT</name>
<feature type="signal peptide" evidence="1">
    <location>
        <begin position="1"/>
        <end position="24"/>
    </location>
</feature>
<feature type="chain" id="PRO_5045546801" description="DUF5666 domain-containing protein" evidence="1">
    <location>
        <begin position="25"/>
        <end position="100"/>
    </location>
</feature>
<keyword evidence="1" id="KW-0732">Signal</keyword>
<dbReference type="RefSeq" id="WP_286355684.1">
    <property type="nucleotide sequence ID" value="NZ_AP027079.1"/>
</dbReference>
<evidence type="ECO:0000313" key="2">
    <source>
        <dbReference type="EMBL" id="BDU69053.1"/>
    </source>
</evidence>
<dbReference type="EMBL" id="AP027079">
    <property type="protein sequence ID" value="BDU69053.1"/>
    <property type="molecule type" value="Genomic_DNA"/>
</dbReference>
<keyword evidence="3" id="KW-1185">Reference proteome</keyword>
<dbReference type="Proteomes" id="UP001242010">
    <property type="component" value="Chromosome"/>
</dbReference>
<accession>A0ABM8DQ21</accession>
<proteinExistence type="predicted"/>
<sequence>MRMKSLVVLSATAVLGAALGWAAAAASYQKTGTVKEVAADSFTLDLGKEEWRFYTDGSTAGKDALKAGDKVTVTYKQVATKIESKGGAKKEAAKAPAKKK</sequence>
<evidence type="ECO:0000313" key="3">
    <source>
        <dbReference type="Proteomes" id="UP001242010"/>
    </source>
</evidence>
<evidence type="ECO:0008006" key="4">
    <source>
        <dbReference type="Google" id="ProtNLM"/>
    </source>
</evidence>
<protein>
    <recommendedName>
        <fullName evidence="4">DUF5666 domain-containing protein</fullName>
    </recommendedName>
</protein>
<evidence type="ECO:0000256" key="1">
    <source>
        <dbReference type="SAM" id="SignalP"/>
    </source>
</evidence>
<organism evidence="2 3">
    <name type="scientific">Geothrix oryzae</name>
    <dbReference type="NCBI Taxonomy" id="2927975"/>
    <lineage>
        <taxon>Bacteria</taxon>
        <taxon>Pseudomonadati</taxon>
        <taxon>Acidobacteriota</taxon>
        <taxon>Holophagae</taxon>
        <taxon>Holophagales</taxon>
        <taxon>Holophagaceae</taxon>
        <taxon>Geothrix</taxon>
    </lineage>
</organism>
<reference evidence="3" key="1">
    <citation type="journal article" date="2023" name="Int. J. Syst. Evol. Microbiol.">
        <title>Mesoterricola silvestris gen. nov., sp. nov., Mesoterricola sediminis sp. nov., Geothrix oryzae sp. nov., Geothrix edaphica sp. nov., Geothrix rubra sp. nov., and Geothrix limicola sp. nov., six novel members of Acidobacteriota isolated from soils.</title>
        <authorList>
            <person name="Itoh H."/>
            <person name="Sugisawa Y."/>
            <person name="Mise K."/>
            <person name="Xu Z."/>
            <person name="Kuniyasu M."/>
            <person name="Ushijima N."/>
            <person name="Kawano K."/>
            <person name="Kobayashi E."/>
            <person name="Shiratori Y."/>
            <person name="Masuda Y."/>
            <person name="Senoo K."/>
        </authorList>
    </citation>
    <scope>NUCLEOTIDE SEQUENCE [LARGE SCALE GENOMIC DNA]</scope>
    <source>
        <strain evidence="3">Red222</strain>
    </source>
</reference>